<sequence>MYLYTLHLACVRLCVNACVLGVCAAAFVPALAPCSPESGWVLPRWSCRRVSATLLFSDSPGPPKGEKGEEREKTRKKEKGLKGPDWKPEAGLSPSKKTREEEPKSRYFPLGWREGAVFVHFPQHRRPHSLARKEGCLAPGSGG</sequence>
<dbReference type="STRING" id="9986.ENSOCUP00000033974"/>
<feature type="region of interest" description="Disordered" evidence="1">
    <location>
        <begin position="124"/>
        <end position="143"/>
    </location>
</feature>
<keyword evidence="2" id="KW-0732">Signal</keyword>
<dbReference type="InParanoid" id="A0A5F9CKF4"/>
<feature type="chain" id="PRO_5023825743" evidence="2">
    <location>
        <begin position="26"/>
        <end position="143"/>
    </location>
</feature>
<feature type="signal peptide" evidence="2">
    <location>
        <begin position="1"/>
        <end position="25"/>
    </location>
</feature>
<reference evidence="3" key="2">
    <citation type="submission" date="2025-08" db="UniProtKB">
        <authorList>
            <consortium name="Ensembl"/>
        </authorList>
    </citation>
    <scope>IDENTIFICATION</scope>
    <source>
        <strain evidence="3">Thorbecke</strain>
    </source>
</reference>
<accession>A0A5F9CKF4</accession>
<keyword evidence="4" id="KW-1185">Reference proteome</keyword>
<evidence type="ECO:0000256" key="2">
    <source>
        <dbReference type="SAM" id="SignalP"/>
    </source>
</evidence>
<evidence type="ECO:0000256" key="1">
    <source>
        <dbReference type="SAM" id="MobiDB-lite"/>
    </source>
</evidence>
<feature type="compositionally biased region" description="Basic and acidic residues" evidence="1">
    <location>
        <begin position="64"/>
        <end position="88"/>
    </location>
</feature>
<protein>
    <submittedName>
        <fullName evidence="3">Uncharacterized protein</fullName>
    </submittedName>
</protein>
<dbReference type="Ensembl" id="ENSOCUT00000047468.1">
    <property type="protein sequence ID" value="ENSOCUP00000033974.1"/>
    <property type="gene ID" value="ENSOCUG00000033142.1"/>
</dbReference>
<name>A0A5F9CKF4_RABIT</name>
<feature type="region of interest" description="Disordered" evidence="1">
    <location>
        <begin position="54"/>
        <end position="104"/>
    </location>
</feature>
<dbReference type="AlphaFoldDB" id="A0A5F9CKF4"/>
<reference evidence="3 4" key="1">
    <citation type="journal article" date="2011" name="Nature">
        <title>A high-resolution map of human evolutionary constraint using 29 mammals.</title>
        <authorList>
            <person name="Lindblad-Toh K."/>
            <person name="Garber M."/>
            <person name="Zuk O."/>
            <person name="Lin M.F."/>
            <person name="Parker B.J."/>
            <person name="Washietl S."/>
            <person name="Kheradpour P."/>
            <person name="Ernst J."/>
            <person name="Jordan G."/>
            <person name="Mauceli E."/>
            <person name="Ward L.D."/>
            <person name="Lowe C.B."/>
            <person name="Holloway A.K."/>
            <person name="Clamp M."/>
            <person name="Gnerre S."/>
            <person name="Alfoldi J."/>
            <person name="Beal K."/>
            <person name="Chang J."/>
            <person name="Clawson H."/>
            <person name="Cuff J."/>
            <person name="Di Palma F."/>
            <person name="Fitzgerald S."/>
            <person name="Flicek P."/>
            <person name="Guttman M."/>
            <person name="Hubisz M.J."/>
            <person name="Jaffe D.B."/>
            <person name="Jungreis I."/>
            <person name="Kent W.J."/>
            <person name="Kostka D."/>
            <person name="Lara M."/>
            <person name="Martins A.L."/>
            <person name="Massingham T."/>
            <person name="Moltke I."/>
            <person name="Raney B.J."/>
            <person name="Rasmussen M.D."/>
            <person name="Robinson J."/>
            <person name="Stark A."/>
            <person name="Vilella A.J."/>
            <person name="Wen J."/>
            <person name="Xie X."/>
            <person name="Zody M.C."/>
            <person name="Baldwin J."/>
            <person name="Bloom T."/>
            <person name="Chin C.W."/>
            <person name="Heiman D."/>
            <person name="Nicol R."/>
            <person name="Nusbaum C."/>
            <person name="Young S."/>
            <person name="Wilkinson J."/>
            <person name="Worley K.C."/>
            <person name="Kovar C.L."/>
            <person name="Muzny D.M."/>
            <person name="Gibbs R.A."/>
            <person name="Cree A."/>
            <person name="Dihn H.H."/>
            <person name="Fowler G."/>
            <person name="Jhangiani S."/>
            <person name="Joshi V."/>
            <person name="Lee S."/>
            <person name="Lewis L.R."/>
            <person name="Nazareth L.V."/>
            <person name="Okwuonu G."/>
            <person name="Santibanez J."/>
            <person name="Warren W.C."/>
            <person name="Mardis E.R."/>
            <person name="Weinstock G.M."/>
            <person name="Wilson R.K."/>
            <person name="Delehaunty K."/>
            <person name="Dooling D."/>
            <person name="Fronik C."/>
            <person name="Fulton L."/>
            <person name="Fulton B."/>
            <person name="Graves T."/>
            <person name="Minx P."/>
            <person name="Sodergren E."/>
            <person name="Birney E."/>
            <person name="Margulies E.H."/>
            <person name="Herrero J."/>
            <person name="Green E.D."/>
            <person name="Haussler D."/>
            <person name="Siepel A."/>
            <person name="Goldman N."/>
            <person name="Pollard K.S."/>
            <person name="Pedersen J.S."/>
            <person name="Lander E.S."/>
            <person name="Kellis M."/>
        </authorList>
    </citation>
    <scope>NUCLEOTIDE SEQUENCE [LARGE SCALE GENOMIC DNA]</scope>
    <source>
        <strain evidence="3 4">Thorbecke inbred</strain>
    </source>
</reference>
<dbReference type="EMBL" id="AAGW02059834">
    <property type="status" value="NOT_ANNOTATED_CDS"/>
    <property type="molecule type" value="Genomic_DNA"/>
</dbReference>
<organism evidence="3 4">
    <name type="scientific">Oryctolagus cuniculus</name>
    <name type="common">Rabbit</name>
    <dbReference type="NCBI Taxonomy" id="9986"/>
    <lineage>
        <taxon>Eukaryota</taxon>
        <taxon>Metazoa</taxon>
        <taxon>Chordata</taxon>
        <taxon>Craniata</taxon>
        <taxon>Vertebrata</taxon>
        <taxon>Euteleostomi</taxon>
        <taxon>Mammalia</taxon>
        <taxon>Eutheria</taxon>
        <taxon>Euarchontoglires</taxon>
        <taxon>Glires</taxon>
        <taxon>Lagomorpha</taxon>
        <taxon>Leporidae</taxon>
        <taxon>Oryctolagus</taxon>
    </lineage>
</organism>
<proteinExistence type="predicted"/>
<evidence type="ECO:0000313" key="3">
    <source>
        <dbReference type="Ensembl" id="ENSOCUP00000033974.1"/>
    </source>
</evidence>
<reference evidence="3" key="3">
    <citation type="submission" date="2025-09" db="UniProtKB">
        <authorList>
            <consortium name="Ensembl"/>
        </authorList>
    </citation>
    <scope>IDENTIFICATION</scope>
    <source>
        <strain evidence="3">Thorbecke</strain>
    </source>
</reference>
<dbReference type="Bgee" id="ENSOCUG00000033142">
    <property type="expression patterns" value="Expressed in smooth muscle tissue and 14 other cell types or tissues"/>
</dbReference>
<evidence type="ECO:0000313" key="4">
    <source>
        <dbReference type="Proteomes" id="UP000001811"/>
    </source>
</evidence>
<dbReference type="Proteomes" id="UP000001811">
    <property type="component" value="Chromosome 13"/>
</dbReference>